<feature type="transmembrane region" description="Helical" evidence="17">
    <location>
        <begin position="196"/>
        <end position="216"/>
    </location>
</feature>
<comment type="subunit">
    <text evidence="14">Homotrimer; The trimer binds only one molecule of glutathione.</text>
</comment>
<comment type="function">
    <text evidence="1">Conjugation of reduced glutathione to a wide number of exogenous and endogenous hydrophobic electrophiles.</text>
</comment>
<dbReference type="Gene3D" id="1.20.120.550">
    <property type="entry name" value="Membrane associated eicosanoid/glutathione metabolism-like domain"/>
    <property type="match status" value="2"/>
</dbReference>
<protein>
    <recommendedName>
        <fullName evidence="15">Microsomal glutathione S-transferase 1</fullName>
        <ecNumber evidence="5">2.5.1.18</ecNumber>
    </recommendedName>
</protein>
<feature type="transmembrane region" description="Helical" evidence="17">
    <location>
        <begin position="129"/>
        <end position="152"/>
    </location>
</feature>
<keyword evidence="9" id="KW-0256">Endoplasmic reticulum</keyword>
<organism evidence="18 19">
    <name type="scientific">Bactrocera dorsalis</name>
    <name type="common">Oriental fruit fly</name>
    <name type="synonym">Dacus dorsalis</name>
    <dbReference type="NCBI Taxonomy" id="27457"/>
    <lineage>
        <taxon>Eukaryota</taxon>
        <taxon>Metazoa</taxon>
        <taxon>Ecdysozoa</taxon>
        <taxon>Arthropoda</taxon>
        <taxon>Hexapoda</taxon>
        <taxon>Insecta</taxon>
        <taxon>Pterygota</taxon>
        <taxon>Neoptera</taxon>
        <taxon>Endopterygota</taxon>
        <taxon>Diptera</taxon>
        <taxon>Brachycera</taxon>
        <taxon>Muscomorpha</taxon>
        <taxon>Tephritoidea</taxon>
        <taxon>Tephritidae</taxon>
        <taxon>Bactrocera</taxon>
        <taxon>Bactrocera</taxon>
    </lineage>
</organism>
<evidence type="ECO:0000256" key="1">
    <source>
        <dbReference type="ARBA" id="ARBA00003701"/>
    </source>
</evidence>
<evidence type="ECO:0000256" key="15">
    <source>
        <dbReference type="ARBA" id="ARBA00039397"/>
    </source>
</evidence>
<evidence type="ECO:0000313" key="18">
    <source>
        <dbReference type="Proteomes" id="UP001652620"/>
    </source>
</evidence>
<dbReference type="PANTHER" id="PTHR10689">
    <property type="entry name" value="MICROSOMAL GLUTATHIONE S-TRANSFERASE 1"/>
    <property type="match status" value="1"/>
</dbReference>
<evidence type="ECO:0000256" key="12">
    <source>
        <dbReference type="ARBA" id="ARBA00023128"/>
    </source>
</evidence>
<gene>
    <name evidence="19" type="primary">LOC105224360</name>
</gene>
<keyword evidence="13 17" id="KW-0472">Membrane</keyword>
<keyword evidence="8" id="KW-1000">Mitochondrion outer membrane</keyword>
<evidence type="ECO:0000256" key="14">
    <source>
        <dbReference type="ARBA" id="ARBA00038540"/>
    </source>
</evidence>
<keyword evidence="12" id="KW-0496">Mitochondrion</keyword>
<comment type="subcellular location">
    <subcellularLocation>
        <location evidence="3">Endoplasmic reticulum membrane</location>
        <topology evidence="3">Multi-pass membrane protein</topology>
    </subcellularLocation>
    <subcellularLocation>
        <location evidence="2">Mitochondrion outer membrane</location>
    </subcellularLocation>
</comment>
<evidence type="ECO:0000256" key="11">
    <source>
        <dbReference type="ARBA" id="ARBA00022990"/>
    </source>
</evidence>
<sequence length="329" mass="37812">MAKLALELLTLENNVFKAYLFWSAILVLKMLFMSLLTGFMRFRTMTFINEEDILDKRLKVKYNDPDVERARRAHRNDLENILPFFTIGLLYVLLDPNATLAINLFRAVGISRILHTCVYAIVPVRQPSRLLAFLVTVFATIYMACEVARAVYGDRSVNFTGRRHFYIFSRKLKKFSQSKMAAKDLISFDNEVFSAYVFWSAVLVLKLLFMSLLTAIQRFRTKTFANPEDLMDKRLKVKFDNPDVERVRRAHRNDLENILPFFIIGFLYVLIDPTPGLAINLFRAVGIARIVHTIVYAVVVVPQPSRALAFFVALGATVYMGFQVVIADL</sequence>
<evidence type="ECO:0000256" key="9">
    <source>
        <dbReference type="ARBA" id="ARBA00022824"/>
    </source>
</evidence>
<evidence type="ECO:0000256" key="5">
    <source>
        <dbReference type="ARBA" id="ARBA00012452"/>
    </source>
</evidence>
<keyword evidence="7 17" id="KW-0812">Transmembrane</keyword>
<dbReference type="GeneID" id="105224360"/>
<evidence type="ECO:0000313" key="19">
    <source>
        <dbReference type="RefSeq" id="XP_049311723.1"/>
    </source>
</evidence>
<reference evidence="19" key="1">
    <citation type="submission" date="2025-08" db="UniProtKB">
        <authorList>
            <consortium name="RefSeq"/>
        </authorList>
    </citation>
    <scope>IDENTIFICATION</scope>
    <source>
        <tissue evidence="19">Adult</tissue>
    </source>
</reference>
<dbReference type="PANTHER" id="PTHR10689:SF6">
    <property type="entry name" value="MICROSOMAL GLUTATHIONE S-TRANSFERASE 1"/>
    <property type="match status" value="1"/>
</dbReference>
<keyword evidence="6" id="KW-0808">Transferase</keyword>
<dbReference type="InterPro" id="IPR023352">
    <property type="entry name" value="MAPEG-like_dom_sf"/>
</dbReference>
<name>A0ABM3JR67_BACDO</name>
<dbReference type="Pfam" id="PF01124">
    <property type="entry name" value="MAPEG"/>
    <property type="match status" value="2"/>
</dbReference>
<keyword evidence="18" id="KW-1185">Reference proteome</keyword>
<evidence type="ECO:0000256" key="17">
    <source>
        <dbReference type="SAM" id="Phobius"/>
    </source>
</evidence>
<dbReference type="Proteomes" id="UP001652620">
    <property type="component" value="Chromosome 4"/>
</dbReference>
<evidence type="ECO:0000256" key="16">
    <source>
        <dbReference type="ARBA" id="ARBA00049385"/>
    </source>
</evidence>
<evidence type="ECO:0000256" key="13">
    <source>
        <dbReference type="ARBA" id="ARBA00023136"/>
    </source>
</evidence>
<dbReference type="RefSeq" id="XP_049311723.1">
    <property type="nucleotide sequence ID" value="XM_049455766.1"/>
</dbReference>
<evidence type="ECO:0000256" key="3">
    <source>
        <dbReference type="ARBA" id="ARBA00004477"/>
    </source>
</evidence>
<accession>A0ABM3JR67</accession>
<evidence type="ECO:0000256" key="2">
    <source>
        <dbReference type="ARBA" id="ARBA00004294"/>
    </source>
</evidence>
<evidence type="ECO:0000256" key="4">
    <source>
        <dbReference type="ARBA" id="ARBA00010459"/>
    </source>
</evidence>
<dbReference type="InterPro" id="IPR040162">
    <property type="entry name" value="MGST1-like"/>
</dbReference>
<feature type="transmembrane region" description="Helical" evidence="17">
    <location>
        <begin position="308"/>
        <end position="326"/>
    </location>
</feature>
<feature type="transmembrane region" description="Helical" evidence="17">
    <location>
        <begin position="277"/>
        <end position="301"/>
    </location>
</feature>
<evidence type="ECO:0000256" key="6">
    <source>
        <dbReference type="ARBA" id="ARBA00022679"/>
    </source>
</evidence>
<evidence type="ECO:0000256" key="10">
    <source>
        <dbReference type="ARBA" id="ARBA00022989"/>
    </source>
</evidence>
<dbReference type="SUPFAM" id="SSF161084">
    <property type="entry name" value="MAPEG domain-like"/>
    <property type="match status" value="2"/>
</dbReference>
<comment type="catalytic activity">
    <reaction evidence="16">
        <text>RX + glutathione = an S-substituted glutathione + a halide anion + H(+)</text>
        <dbReference type="Rhea" id="RHEA:16437"/>
        <dbReference type="ChEBI" id="CHEBI:15378"/>
        <dbReference type="ChEBI" id="CHEBI:16042"/>
        <dbReference type="ChEBI" id="CHEBI:17792"/>
        <dbReference type="ChEBI" id="CHEBI:57925"/>
        <dbReference type="ChEBI" id="CHEBI:90779"/>
        <dbReference type="EC" id="2.5.1.18"/>
    </reaction>
    <physiologicalReaction direction="left-to-right" evidence="16">
        <dbReference type="Rhea" id="RHEA:16438"/>
    </physiologicalReaction>
</comment>
<keyword evidence="10 17" id="KW-1133">Transmembrane helix</keyword>
<evidence type="ECO:0000256" key="7">
    <source>
        <dbReference type="ARBA" id="ARBA00022692"/>
    </source>
</evidence>
<keyword evidence="11" id="KW-0007">Acetylation</keyword>
<feature type="transmembrane region" description="Helical" evidence="17">
    <location>
        <begin position="20"/>
        <end position="39"/>
    </location>
</feature>
<evidence type="ECO:0000256" key="8">
    <source>
        <dbReference type="ARBA" id="ARBA00022787"/>
    </source>
</evidence>
<dbReference type="InterPro" id="IPR001129">
    <property type="entry name" value="Membr-assoc_MAPEG"/>
</dbReference>
<dbReference type="EC" id="2.5.1.18" evidence="5"/>
<feature type="transmembrane region" description="Helical" evidence="17">
    <location>
        <begin position="255"/>
        <end position="271"/>
    </location>
</feature>
<proteinExistence type="inferred from homology"/>
<comment type="similarity">
    <text evidence="4">Belongs to the MAPEG family.</text>
</comment>